<name>A0A3S5CJY7_9PLAT</name>
<accession>A0A3S5CJY7</accession>
<evidence type="ECO:0000256" key="1">
    <source>
        <dbReference type="SAM" id="MobiDB-lite"/>
    </source>
</evidence>
<sequence length="137" mass="15048">MLANPRQSVLLHRAMENIRKRGLVSLLNSGLASNSSPLEHAGSSSEEADANAIFGDEEVEEEQDEEEAEQPDRSYTSEASDDARWLLCMDTVAMSGKLLALWLVTSKPHISALSYCTSQTFSLTAMHLEQCIITNTC</sequence>
<proteinExistence type="predicted"/>
<comment type="caution">
    <text evidence="2">The sequence shown here is derived from an EMBL/GenBank/DDBJ whole genome shotgun (WGS) entry which is preliminary data.</text>
</comment>
<protein>
    <submittedName>
        <fullName evidence="2">Uncharacterized protein</fullName>
    </submittedName>
</protein>
<feature type="compositionally biased region" description="Acidic residues" evidence="1">
    <location>
        <begin position="55"/>
        <end position="69"/>
    </location>
</feature>
<organism evidence="2 3">
    <name type="scientific">Protopolystoma xenopodis</name>
    <dbReference type="NCBI Taxonomy" id="117903"/>
    <lineage>
        <taxon>Eukaryota</taxon>
        <taxon>Metazoa</taxon>
        <taxon>Spiralia</taxon>
        <taxon>Lophotrochozoa</taxon>
        <taxon>Platyhelminthes</taxon>
        <taxon>Monogenea</taxon>
        <taxon>Polyopisthocotylea</taxon>
        <taxon>Polystomatidea</taxon>
        <taxon>Polystomatidae</taxon>
        <taxon>Protopolystoma</taxon>
    </lineage>
</organism>
<gene>
    <name evidence="2" type="ORF">PXEA_LOCUS20961</name>
</gene>
<dbReference type="Proteomes" id="UP000784294">
    <property type="component" value="Unassembled WGS sequence"/>
</dbReference>
<evidence type="ECO:0000313" key="2">
    <source>
        <dbReference type="EMBL" id="VEL27521.1"/>
    </source>
</evidence>
<reference evidence="2" key="1">
    <citation type="submission" date="2018-11" db="EMBL/GenBank/DDBJ databases">
        <authorList>
            <consortium name="Pathogen Informatics"/>
        </authorList>
    </citation>
    <scope>NUCLEOTIDE SEQUENCE</scope>
</reference>
<dbReference type="EMBL" id="CAAALY010087786">
    <property type="protein sequence ID" value="VEL27521.1"/>
    <property type="molecule type" value="Genomic_DNA"/>
</dbReference>
<dbReference type="AlphaFoldDB" id="A0A3S5CJY7"/>
<evidence type="ECO:0000313" key="3">
    <source>
        <dbReference type="Proteomes" id="UP000784294"/>
    </source>
</evidence>
<keyword evidence="3" id="KW-1185">Reference proteome</keyword>
<feature type="region of interest" description="Disordered" evidence="1">
    <location>
        <begin position="32"/>
        <end position="79"/>
    </location>
</feature>